<sequence length="309" mass="34086">MATTKIELKRKKPNQTHCRSVCCFACRRSSAEGATRIGKKKQKGDGGRPGKRRLEREGLRAGRRACRPRERGRKKRKAPAGRRVRCGRGSRRERFILSAVSSPSSPSPCSRRLALLRSCLRRRRLPPAHGAPRMTEEVKARGQARLAAAPTWAQRAEALTHILTHPSHSPSLHSQLFVASRVPCPPSGPGSTTPYPPFLCPGASLFRWALASVFLPRAARLCLPPSSWRSRCPFQLPPPLVPSVGIEPAPERWGDAELTAYARRGRARRGPLTARPPVSVAGVVFVTVPCVVITVAAIRELFWVRPNRV</sequence>
<gene>
    <name evidence="3" type="ORF">HU200_032246</name>
</gene>
<keyword evidence="4" id="KW-1185">Reference proteome</keyword>
<dbReference type="PANTHER" id="PTHR38364">
    <property type="entry name" value="OSJNBA0022H21.9 PROTEIN"/>
    <property type="match status" value="1"/>
</dbReference>
<dbReference type="OrthoDB" id="679818at2759"/>
<proteinExistence type="predicted"/>
<dbReference type="Proteomes" id="UP000636709">
    <property type="component" value="Unassembled WGS sequence"/>
</dbReference>
<accession>A0A835BLD5</accession>
<feature type="transmembrane region" description="Helical" evidence="2">
    <location>
        <begin position="278"/>
        <end position="298"/>
    </location>
</feature>
<feature type="compositionally biased region" description="Basic residues" evidence="1">
    <location>
        <begin position="61"/>
        <end position="87"/>
    </location>
</feature>
<evidence type="ECO:0000256" key="2">
    <source>
        <dbReference type="SAM" id="Phobius"/>
    </source>
</evidence>
<keyword evidence="2" id="KW-0472">Membrane</keyword>
<reference evidence="3" key="1">
    <citation type="submission" date="2020-07" db="EMBL/GenBank/DDBJ databases">
        <title>Genome sequence and genetic diversity analysis of an under-domesticated orphan crop, white fonio (Digitaria exilis).</title>
        <authorList>
            <person name="Bennetzen J.L."/>
            <person name="Chen S."/>
            <person name="Ma X."/>
            <person name="Wang X."/>
            <person name="Yssel A.E.J."/>
            <person name="Chaluvadi S.R."/>
            <person name="Johnson M."/>
            <person name="Gangashetty P."/>
            <person name="Hamidou F."/>
            <person name="Sanogo M.D."/>
            <person name="Zwaenepoel A."/>
            <person name="Wallace J."/>
            <person name="Van De Peer Y."/>
            <person name="Van Deynze A."/>
        </authorList>
    </citation>
    <scope>NUCLEOTIDE SEQUENCE</scope>
    <source>
        <tissue evidence="3">Leaves</tissue>
    </source>
</reference>
<evidence type="ECO:0000256" key="1">
    <source>
        <dbReference type="SAM" id="MobiDB-lite"/>
    </source>
</evidence>
<dbReference type="PANTHER" id="PTHR38364:SF1">
    <property type="entry name" value="OS04G0475300 PROTEIN"/>
    <property type="match status" value="1"/>
</dbReference>
<comment type="caution">
    <text evidence="3">The sequence shown here is derived from an EMBL/GenBank/DDBJ whole genome shotgun (WGS) entry which is preliminary data.</text>
</comment>
<dbReference type="EMBL" id="JACEFO010001778">
    <property type="protein sequence ID" value="KAF8703441.1"/>
    <property type="molecule type" value="Genomic_DNA"/>
</dbReference>
<feature type="region of interest" description="Disordered" evidence="1">
    <location>
        <begin position="34"/>
        <end position="87"/>
    </location>
</feature>
<feature type="compositionally biased region" description="Basic and acidic residues" evidence="1">
    <location>
        <begin position="43"/>
        <end position="60"/>
    </location>
</feature>
<evidence type="ECO:0000313" key="3">
    <source>
        <dbReference type="EMBL" id="KAF8703441.1"/>
    </source>
</evidence>
<protein>
    <submittedName>
        <fullName evidence="3">Uncharacterized protein</fullName>
    </submittedName>
</protein>
<keyword evidence="2" id="KW-0812">Transmembrane</keyword>
<name>A0A835BLD5_9POAL</name>
<keyword evidence="2" id="KW-1133">Transmembrane helix</keyword>
<organism evidence="3 4">
    <name type="scientific">Digitaria exilis</name>
    <dbReference type="NCBI Taxonomy" id="1010633"/>
    <lineage>
        <taxon>Eukaryota</taxon>
        <taxon>Viridiplantae</taxon>
        <taxon>Streptophyta</taxon>
        <taxon>Embryophyta</taxon>
        <taxon>Tracheophyta</taxon>
        <taxon>Spermatophyta</taxon>
        <taxon>Magnoliopsida</taxon>
        <taxon>Liliopsida</taxon>
        <taxon>Poales</taxon>
        <taxon>Poaceae</taxon>
        <taxon>PACMAD clade</taxon>
        <taxon>Panicoideae</taxon>
        <taxon>Panicodae</taxon>
        <taxon>Paniceae</taxon>
        <taxon>Anthephorinae</taxon>
        <taxon>Digitaria</taxon>
    </lineage>
</organism>
<dbReference type="AlphaFoldDB" id="A0A835BLD5"/>
<evidence type="ECO:0000313" key="4">
    <source>
        <dbReference type="Proteomes" id="UP000636709"/>
    </source>
</evidence>